<dbReference type="SUPFAM" id="SSF118290">
    <property type="entry name" value="WRKY DNA-binding domain"/>
    <property type="match status" value="1"/>
</dbReference>
<dbReference type="FunFam" id="2.20.25.80:FF:000003">
    <property type="entry name" value="WRKY transcription factor 57"/>
    <property type="match status" value="1"/>
</dbReference>
<dbReference type="GO" id="GO:0005634">
    <property type="term" value="C:nucleus"/>
    <property type="evidence" value="ECO:0007669"/>
    <property type="project" value="UniProtKB-SubCell"/>
</dbReference>
<protein>
    <recommendedName>
        <fullName evidence="6">WRKY domain-containing protein</fullName>
    </recommendedName>
</protein>
<proteinExistence type="predicted"/>
<accession>A0A9D5BMP0</accession>
<evidence type="ECO:0000259" key="6">
    <source>
        <dbReference type="PROSITE" id="PS50811"/>
    </source>
</evidence>
<dbReference type="Gramene" id="Psat01G0444500-T2">
    <property type="protein sequence ID" value="KAI5446609.1"/>
    <property type="gene ID" value="KIW84_014445"/>
</dbReference>
<feature type="domain" description="WRKY" evidence="6">
    <location>
        <begin position="4"/>
        <end position="69"/>
    </location>
</feature>
<evidence type="ECO:0000256" key="3">
    <source>
        <dbReference type="ARBA" id="ARBA00023125"/>
    </source>
</evidence>
<dbReference type="Proteomes" id="UP001058974">
    <property type="component" value="Chromosome 1"/>
</dbReference>
<evidence type="ECO:0000313" key="7">
    <source>
        <dbReference type="EMBL" id="KAI5446609.1"/>
    </source>
</evidence>
<evidence type="ECO:0000256" key="5">
    <source>
        <dbReference type="ARBA" id="ARBA00023242"/>
    </source>
</evidence>
<dbReference type="PROSITE" id="PS50811">
    <property type="entry name" value="WRKY"/>
    <property type="match status" value="1"/>
</dbReference>
<evidence type="ECO:0000256" key="1">
    <source>
        <dbReference type="ARBA" id="ARBA00004123"/>
    </source>
</evidence>
<evidence type="ECO:0000256" key="2">
    <source>
        <dbReference type="ARBA" id="ARBA00023015"/>
    </source>
</evidence>
<evidence type="ECO:0000256" key="4">
    <source>
        <dbReference type="ARBA" id="ARBA00023163"/>
    </source>
</evidence>
<dbReference type="InterPro" id="IPR036576">
    <property type="entry name" value="WRKY_dom_sf"/>
</dbReference>
<dbReference type="GO" id="GO:0003700">
    <property type="term" value="F:DNA-binding transcription factor activity"/>
    <property type="evidence" value="ECO:0007669"/>
    <property type="project" value="InterPro"/>
</dbReference>
<organism evidence="7 8">
    <name type="scientific">Pisum sativum</name>
    <name type="common">Garden pea</name>
    <name type="synonym">Lathyrus oleraceus</name>
    <dbReference type="NCBI Taxonomy" id="3888"/>
    <lineage>
        <taxon>Eukaryota</taxon>
        <taxon>Viridiplantae</taxon>
        <taxon>Streptophyta</taxon>
        <taxon>Embryophyta</taxon>
        <taxon>Tracheophyta</taxon>
        <taxon>Spermatophyta</taxon>
        <taxon>Magnoliopsida</taxon>
        <taxon>eudicotyledons</taxon>
        <taxon>Gunneridae</taxon>
        <taxon>Pentapetalae</taxon>
        <taxon>rosids</taxon>
        <taxon>fabids</taxon>
        <taxon>Fabales</taxon>
        <taxon>Fabaceae</taxon>
        <taxon>Papilionoideae</taxon>
        <taxon>50 kb inversion clade</taxon>
        <taxon>NPAAA clade</taxon>
        <taxon>Hologalegina</taxon>
        <taxon>IRL clade</taxon>
        <taxon>Fabeae</taxon>
        <taxon>Lathyrus</taxon>
    </lineage>
</organism>
<dbReference type="EMBL" id="JAMSHJ010000001">
    <property type="protein sequence ID" value="KAI5446609.1"/>
    <property type="molecule type" value="Genomic_DNA"/>
</dbReference>
<comment type="caution">
    <text evidence="7">The sequence shown here is derived from an EMBL/GenBank/DDBJ whole genome shotgun (WGS) entry which is preliminary data.</text>
</comment>
<dbReference type="InterPro" id="IPR044810">
    <property type="entry name" value="WRKY_plant"/>
</dbReference>
<sequence>MTKSEVDNLDDGYRWRKYGQKAVKNSPYPRSYYRCTTAACGVKKRVERSSDDSSIVVTTYEGQHIHPSPATSRPSLSFVNEPTSFGAGAFGGGSSGSHSHSHFVLPHASSLSYNNTNPTTNSTTTPPSLGSSGSYVNTSSFGGFVHDQAIIQRGFGASHEALLRDNGLLQDIIQMKKEEKDLIKEQQ</sequence>
<comment type="subcellular location">
    <subcellularLocation>
        <location evidence="1">Nucleus</location>
    </subcellularLocation>
</comment>
<dbReference type="SMART" id="SM00774">
    <property type="entry name" value="WRKY"/>
    <property type="match status" value="1"/>
</dbReference>
<dbReference type="PANTHER" id="PTHR31221">
    <property type="entry name" value="WRKY TRANSCRIPTION FACTOR PROTEIN 1-RELATED"/>
    <property type="match status" value="1"/>
</dbReference>
<dbReference type="InterPro" id="IPR003657">
    <property type="entry name" value="WRKY_dom"/>
</dbReference>
<keyword evidence="4" id="KW-0804">Transcription</keyword>
<gene>
    <name evidence="7" type="ORF">KIW84_014445</name>
</gene>
<reference evidence="7 8" key="1">
    <citation type="journal article" date="2022" name="Nat. Genet.">
        <title>Improved pea reference genome and pan-genome highlight genomic features and evolutionary characteristics.</title>
        <authorList>
            <person name="Yang T."/>
            <person name="Liu R."/>
            <person name="Luo Y."/>
            <person name="Hu S."/>
            <person name="Wang D."/>
            <person name="Wang C."/>
            <person name="Pandey M.K."/>
            <person name="Ge S."/>
            <person name="Xu Q."/>
            <person name="Li N."/>
            <person name="Li G."/>
            <person name="Huang Y."/>
            <person name="Saxena R.K."/>
            <person name="Ji Y."/>
            <person name="Li M."/>
            <person name="Yan X."/>
            <person name="He Y."/>
            <person name="Liu Y."/>
            <person name="Wang X."/>
            <person name="Xiang C."/>
            <person name="Varshney R.K."/>
            <person name="Ding H."/>
            <person name="Gao S."/>
            <person name="Zong X."/>
        </authorList>
    </citation>
    <scope>NUCLEOTIDE SEQUENCE [LARGE SCALE GENOMIC DNA]</scope>
    <source>
        <strain evidence="7 8">cv. Zhongwan 6</strain>
    </source>
</reference>
<dbReference type="Pfam" id="PF03106">
    <property type="entry name" value="WRKY"/>
    <property type="match status" value="1"/>
</dbReference>
<evidence type="ECO:0000313" key="8">
    <source>
        <dbReference type="Proteomes" id="UP001058974"/>
    </source>
</evidence>
<keyword evidence="3" id="KW-0238">DNA-binding</keyword>
<dbReference type="GO" id="GO:0043565">
    <property type="term" value="F:sequence-specific DNA binding"/>
    <property type="evidence" value="ECO:0007669"/>
    <property type="project" value="InterPro"/>
</dbReference>
<dbReference type="AlphaFoldDB" id="A0A9D5BMP0"/>
<keyword evidence="5" id="KW-0539">Nucleus</keyword>
<dbReference type="Gene3D" id="2.20.25.80">
    <property type="entry name" value="WRKY domain"/>
    <property type="match status" value="1"/>
</dbReference>
<keyword evidence="8" id="KW-1185">Reference proteome</keyword>
<dbReference type="PANTHER" id="PTHR31221:SF350">
    <property type="entry name" value="WRKY TRANSCRIPTION FACTOR 48-RELATED"/>
    <property type="match status" value="1"/>
</dbReference>
<keyword evidence="2" id="KW-0805">Transcription regulation</keyword>
<name>A0A9D5BMP0_PEA</name>